<dbReference type="Gene3D" id="1.10.287.130">
    <property type="match status" value="1"/>
</dbReference>
<name>Q0G4I6_9HYPH</name>
<dbReference type="AlphaFoldDB" id="Q0G4I6"/>
<evidence type="ECO:0000259" key="1">
    <source>
        <dbReference type="Pfam" id="PF10090"/>
    </source>
</evidence>
<keyword evidence="3" id="KW-1185">Reference proteome</keyword>
<dbReference type="HOGENOM" id="CLU_086320_0_0_5"/>
<sequence>MGPARCDHVAERVAPNRYEDRLMNKLPELAPADLAALLASKICHDIISPVFGVQSGLELLDDMPDDAESMGLVRNSCKAAVGKLQFARMAYGASGSQTAAIDLNDAKTTAEGYMAHEKPDLVWTGEPGYAPKNFAKAVLNLIVLATSSISRGGEVTVAIEATDPGRATVTAKAQRIRIQPDTIALIEGTYNGEAINAQTIQPYYMLFCANEAGLSVSHVIEEGRVTFQIG</sequence>
<dbReference type="InterPro" id="IPR018762">
    <property type="entry name" value="ChpT_C"/>
</dbReference>
<dbReference type="STRING" id="217511.GCA_001463845_02411"/>
<dbReference type="eggNOG" id="COG5385">
    <property type="taxonomic scope" value="Bacteria"/>
</dbReference>
<accession>Q0G4I6</accession>
<feature type="domain" description="Histidine phosphotransferase ChpT C-terminal" evidence="1">
    <location>
        <begin position="104"/>
        <end position="222"/>
    </location>
</feature>
<dbReference type="Proteomes" id="UP000004310">
    <property type="component" value="Unassembled WGS sequence"/>
</dbReference>
<dbReference type="InterPro" id="IPR036890">
    <property type="entry name" value="HATPase_C_sf"/>
</dbReference>
<evidence type="ECO:0000313" key="2">
    <source>
        <dbReference type="EMBL" id="EAU41495.1"/>
    </source>
</evidence>
<reference evidence="2 3" key="1">
    <citation type="journal article" date="2010" name="J. Bacteriol.">
        <title>Genome sequence of Fulvimarina pelagi HTCC2506T, a Mn(II)-oxidizing alphaproteobacterium possessing an aerobic anoxygenic photosynthetic gene cluster and Xanthorhodopsin.</title>
        <authorList>
            <person name="Kang I."/>
            <person name="Oh H.M."/>
            <person name="Lim S.I."/>
            <person name="Ferriera S."/>
            <person name="Giovannoni S.J."/>
            <person name="Cho J.C."/>
        </authorList>
    </citation>
    <scope>NUCLEOTIDE SEQUENCE [LARGE SCALE GENOMIC DNA]</scope>
    <source>
        <strain evidence="2 3">HTCC2506</strain>
    </source>
</reference>
<dbReference type="EMBL" id="AATP01000002">
    <property type="protein sequence ID" value="EAU41495.1"/>
    <property type="molecule type" value="Genomic_DNA"/>
</dbReference>
<comment type="caution">
    <text evidence="2">The sequence shown here is derived from an EMBL/GenBank/DDBJ whole genome shotgun (WGS) entry which is preliminary data.</text>
</comment>
<proteinExistence type="predicted"/>
<gene>
    <name evidence="2" type="ORF">FP2506_13719</name>
</gene>
<dbReference type="Pfam" id="PF10090">
    <property type="entry name" value="HPTransfase"/>
    <property type="match status" value="1"/>
</dbReference>
<protein>
    <recommendedName>
        <fullName evidence="1">Histidine phosphotransferase ChpT C-terminal domain-containing protein</fullName>
    </recommendedName>
</protein>
<organism evidence="2 3">
    <name type="scientific">Fulvimarina pelagi HTCC2506</name>
    <dbReference type="NCBI Taxonomy" id="314231"/>
    <lineage>
        <taxon>Bacteria</taxon>
        <taxon>Pseudomonadati</taxon>
        <taxon>Pseudomonadota</taxon>
        <taxon>Alphaproteobacteria</taxon>
        <taxon>Hyphomicrobiales</taxon>
        <taxon>Aurantimonadaceae</taxon>
        <taxon>Fulvimarina</taxon>
    </lineage>
</organism>
<dbReference type="Gene3D" id="3.30.565.10">
    <property type="entry name" value="Histidine kinase-like ATPase, C-terminal domain"/>
    <property type="match status" value="1"/>
</dbReference>
<evidence type="ECO:0000313" key="3">
    <source>
        <dbReference type="Proteomes" id="UP000004310"/>
    </source>
</evidence>